<reference evidence="2" key="1">
    <citation type="journal article" date="2020" name="Stud. Mycol.">
        <title>101 Dothideomycetes genomes: a test case for predicting lifestyles and emergence of pathogens.</title>
        <authorList>
            <person name="Haridas S."/>
            <person name="Albert R."/>
            <person name="Binder M."/>
            <person name="Bloem J."/>
            <person name="Labutti K."/>
            <person name="Salamov A."/>
            <person name="Andreopoulos B."/>
            <person name="Baker S."/>
            <person name="Barry K."/>
            <person name="Bills G."/>
            <person name="Bluhm B."/>
            <person name="Cannon C."/>
            <person name="Castanera R."/>
            <person name="Culley D."/>
            <person name="Daum C."/>
            <person name="Ezra D."/>
            <person name="Gonzalez J."/>
            <person name="Henrissat B."/>
            <person name="Kuo A."/>
            <person name="Liang C."/>
            <person name="Lipzen A."/>
            <person name="Lutzoni F."/>
            <person name="Magnuson J."/>
            <person name="Mondo S."/>
            <person name="Nolan M."/>
            <person name="Ohm R."/>
            <person name="Pangilinan J."/>
            <person name="Park H.-J."/>
            <person name="Ramirez L."/>
            <person name="Alfaro M."/>
            <person name="Sun H."/>
            <person name="Tritt A."/>
            <person name="Yoshinaga Y."/>
            <person name="Zwiers L.-H."/>
            <person name="Turgeon B."/>
            <person name="Goodwin S."/>
            <person name="Spatafora J."/>
            <person name="Crous P."/>
            <person name="Grigoriev I."/>
        </authorList>
    </citation>
    <scope>NUCLEOTIDE SEQUENCE</scope>
    <source>
        <strain evidence="2">ATCC 36951</strain>
    </source>
</reference>
<dbReference type="InterPro" id="IPR052895">
    <property type="entry name" value="HetReg/Transcr_Mod"/>
</dbReference>
<dbReference type="Pfam" id="PF06985">
    <property type="entry name" value="HET"/>
    <property type="match status" value="1"/>
</dbReference>
<feature type="domain" description="Heterokaryon incompatibility" evidence="1">
    <location>
        <begin position="40"/>
        <end position="190"/>
    </location>
</feature>
<keyword evidence="3" id="KW-1185">Reference proteome</keyword>
<evidence type="ECO:0000313" key="3">
    <source>
        <dbReference type="Proteomes" id="UP000799537"/>
    </source>
</evidence>
<dbReference type="Proteomes" id="UP000799537">
    <property type="component" value="Unassembled WGS sequence"/>
</dbReference>
<organism evidence="2 3">
    <name type="scientific">Zasmidium cellare ATCC 36951</name>
    <dbReference type="NCBI Taxonomy" id="1080233"/>
    <lineage>
        <taxon>Eukaryota</taxon>
        <taxon>Fungi</taxon>
        <taxon>Dikarya</taxon>
        <taxon>Ascomycota</taxon>
        <taxon>Pezizomycotina</taxon>
        <taxon>Dothideomycetes</taxon>
        <taxon>Dothideomycetidae</taxon>
        <taxon>Mycosphaerellales</taxon>
        <taxon>Mycosphaerellaceae</taxon>
        <taxon>Zasmidium</taxon>
    </lineage>
</organism>
<sequence>MLAEGHIRLFELLPPNQTTNRVAPIRGRTHAYRLLGTPQYEAASYVWGERDVQATIEVDGEEVLVTRNLEAVLKRIRLPDRHRLLWVDQISINQSDDIEKVQQVPLMGRIYAAAVQVLAWLGELREGIAVEDAQAAIDILEFFDAHRRDSSTQAPECLRDKQATERAMNAMRTIGVTENEWWRRIWTLQEAVLPARATILWGPCQIAWSTVLNGSNHQIPYELGKFIYRSPSNFQSFNNLITQIRGVEIEKRNGSGPLMAAYRWSFRIATDPLNKVYAFIGLFPPGTFRRAECCDYTLPAATVYAMFTADLIEHHKSFHPITIFGLNRFHPKRAVDLPSWAIDMGIDGYELSIPSVCRDGDSWAWLSMNNYNLYNASGNLDIDWEHFEFNPLDGSLSVSATHVAEICTVGAALSSEIMSDQDTIARIKEWYSTANDFYHAQDWLDPALRRGLWQWPGSFWRGLVGNLARVIYDFEPTRQATESDLLQVYEFVRTGERSL</sequence>
<gene>
    <name evidence="2" type="ORF">M409DRAFT_58460</name>
</gene>
<evidence type="ECO:0000259" key="1">
    <source>
        <dbReference type="Pfam" id="PF06985"/>
    </source>
</evidence>
<dbReference type="GeneID" id="54567189"/>
<dbReference type="PANTHER" id="PTHR24148:SF82">
    <property type="entry name" value="HETEROKARYON INCOMPATIBILITY DOMAIN-CONTAINING PROTEIN"/>
    <property type="match status" value="1"/>
</dbReference>
<dbReference type="EMBL" id="ML993614">
    <property type="protein sequence ID" value="KAF2162366.1"/>
    <property type="molecule type" value="Genomic_DNA"/>
</dbReference>
<dbReference type="InterPro" id="IPR010730">
    <property type="entry name" value="HET"/>
</dbReference>
<dbReference type="RefSeq" id="XP_033663255.1">
    <property type="nucleotide sequence ID" value="XM_033813917.1"/>
</dbReference>
<accession>A0A6A6CA92</accession>
<dbReference type="PANTHER" id="PTHR24148">
    <property type="entry name" value="ANKYRIN REPEAT DOMAIN-CONTAINING PROTEIN 39 HOMOLOG-RELATED"/>
    <property type="match status" value="1"/>
</dbReference>
<proteinExistence type="predicted"/>
<dbReference type="OrthoDB" id="3647238at2759"/>
<protein>
    <recommendedName>
        <fullName evidence="1">Heterokaryon incompatibility domain-containing protein</fullName>
    </recommendedName>
</protein>
<evidence type="ECO:0000313" key="2">
    <source>
        <dbReference type="EMBL" id="KAF2162366.1"/>
    </source>
</evidence>
<name>A0A6A6CA92_ZASCE</name>
<dbReference type="AlphaFoldDB" id="A0A6A6CA92"/>